<organism evidence="1 2">
    <name type="scientific">Fusarium oxysporum f. sp. rapae</name>
    <dbReference type="NCBI Taxonomy" id="485398"/>
    <lineage>
        <taxon>Eukaryota</taxon>
        <taxon>Fungi</taxon>
        <taxon>Dikarya</taxon>
        <taxon>Ascomycota</taxon>
        <taxon>Pezizomycotina</taxon>
        <taxon>Sordariomycetes</taxon>
        <taxon>Hypocreomycetidae</taxon>
        <taxon>Hypocreales</taxon>
        <taxon>Nectriaceae</taxon>
        <taxon>Fusarium</taxon>
        <taxon>Fusarium oxysporum species complex</taxon>
    </lineage>
</organism>
<comment type="caution">
    <text evidence="1">The sequence shown here is derived from an EMBL/GenBank/DDBJ whole genome shotgun (WGS) entry which is preliminary data.</text>
</comment>
<dbReference type="AlphaFoldDB" id="A0A8J5TTD7"/>
<evidence type="ECO:0000313" key="1">
    <source>
        <dbReference type="EMBL" id="KAG7414635.1"/>
    </source>
</evidence>
<gene>
    <name evidence="1" type="ORF">Forpe1208_v008262</name>
</gene>
<accession>A0A8J5TTD7</accession>
<dbReference type="EMBL" id="JAELUQ010000005">
    <property type="protein sequence ID" value="KAG7414635.1"/>
    <property type="molecule type" value="Genomic_DNA"/>
</dbReference>
<reference evidence="1" key="1">
    <citation type="submission" date="2021-04" db="EMBL/GenBank/DDBJ databases">
        <title>First draft genome resource for Brassicaceae pathogens Fusarium oxysporum f. sp. raphani and Fusarium oxysporum f. sp. rapae.</title>
        <authorList>
            <person name="Asai S."/>
        </authorList>
    </citation>
    <scope>NUCLEOTIDE SEQUENCE</scope>
    <source>
        <strain evidence="1">Tf1208</strain>
    </source>
</reference>
<sequence>MTSLLAATRTTEFASRVVGVRTFLPQISAKRFSTVGGIAEGVFVQQIDSCKSFNDTRWTEHWIALANEHLKHLDNEFEKAELGSSHALLRGLPPSPALISFLGRGAAAMTQTPPGTPIDKDTFPQDGQKGSFIAVNALLEAIACFFVAAWPGQTPARLKAYRVWEALFDVLLDVIAPTLSLNVESETTVSGVLVINGLEGTNVETVVTALRTKAVLSSAWFFMEMPGTYAYKQPLTKSSSKLIYNEVLTFMALHKLVDGSRLGMFGISFEGNCATRVAMVDKRLKVVFSWSMERRIR</sequence>
<proteinExistence type="predicted"/>
<dbReference type="Proteomes" id="UP000694050">
    <property type="component" value="Unassembled WGS sequence"/>
</dbReference>
<name>A0A8J5TTD7_FUSOX</name>
<protein>
    <submittedName>
        <fullName evidence="1">Uncharacterized protein</fullName>
    </submittedName>
</protein>
<evidence type="ECO:0000313" key="2">
    <source>
        <dbReference type="Proteomes" id="UP000694050"/>
    </source>
</evidence>